<sequence length="864" mass="93246">MSNELGTIKFGADVQGLKDAKQALDAVREAGGKTARSANEIIALMAEQSRITKALANDADRLKVKLGEQAIAAEKAGISVGQYRAAMRQLGPQITDIVTQLQGGQNPFTILVQQGGQIKDSFGGLKGTFSAFSGWLNPVTIGLAGVGAAMFGLYKINTYTDSQIREFNKTLNANGDALGMTGVQVLNLAQNMKNANVNFSAARQTLEEMIKTGVIADGRFSQVATAIARVTDSMGMNESQTQKLADVYEKIVSDPKAGMAAMDKALRNVDDATTAHVLSLLSQGKQYEAVLALQDKYTQSLNNMADVAQGQLSTIEQMIKGVTDSARSMWDTITGNVPGQDIAGRLAGINKEIENLQKGNATATSGDMYGGSWKNDNAARLKSLQSQKMLLENMVTLTKFTADNNAQAAREEDKRKERLAETFKYGEKSLTMAEQRTKFAKEQNDLLTRGLITQKQYDAAVLGFNNSHKDPKTAKTSSGISRATSQNVEFDADLLTMKARIAFAQQWTPLQDKMTREQIKYLDVVNRNKVIDEQLAKGKMTLAQAEKARASAATIASAKELASESTILQAIEKRNAAMQKAIKFEQQQAAVRSRYSSDYISLSKREQDMRVQQERIKNDETLTDEARVKMLGSLQETFDAQTEAHNNMIAGFESGMADYFDTSTNYFDMMHTAAENVFGGMSDVVTTFVTKGKADFKGFVTSVLADFARIATNKSLTSLFNIGMSFFQPGNATQAGPLQANGKFDTGGYTGDGGKYEPAGVVHRGEFVMPKEDTARIGVANLYAMMRNKRGYADGGLVGGGAPSASGDINVGVQVNMGAQGGGNDSRNAAISKAITDTVNLAVRQGIQRETQPGGMIFAAQQAR</sequence>
<feature type="domain" description="Bacteriophage tail tape measure N-terminal" evidence="2">
    <location>
        <begin position="73"/>
        <end position="277"/>
    </location>
</feature>
<comment type="function">
    <text evidence="1">Serves as a ruler that controls the length of tail by stopping the tail tube polymerization and is probably released from the tail shaft during infection to facilitate DNA translocation into the host cell. Assembles into a multimeric linear form probably arranged as a coil of alpha-helices and stabilized by the covering tail assembly proteins. Its C-terminus fixes the tail tip complex, thereby forming the tail assembly initiator complex. Tail tube proteins polymerize around the tail measure protein, displacing the tail assembly proteins. When the tail reaches the length specified by the tape measure protein, it stops and becomes capped by the tail terminator protein.</text>
</comment>
<keyword evidence="5" id="KW-1185">Reference proteome</keyword>
<evidence type="ECO:0000313" key="5">
    <source>
        <dbReference type="Proteomes" id="UP000260583"/>
    </source>
</evidence>
<comment type="subunit">
    <text evidence="1">Interacts with the tail initiator complex presumably through its C-terminus domain. Interacts with the tail assembly proteins.</text>
</comment>
<dbReference type="Pfam" id="PF06791">
    <property type="entry name" value="TMP_2"/>
    <property type="match status" value="1"/>
</dbReference>
<keyword evidence="1" id="KW-1171">Viral genome ejection through host cell envelope</keyword>
<dbReference type="NCBIfam" id="TIGR01541">
    <property type="entry name" value="tape_meas_lam_C"/>
    <property type="match status" value="1"/>
</dbReference>
<keyword evidence="1" id="KW-1188">Viral release from host cell</keyword>
<reference evidence="5" key="1">
    <citation type="submission" date="2018-06" db="EMBL/GenBank/DDBJ databases">
        <title>Complete genome of Serratia marcescens Siphophage Scapp.</title>
        <authorList>
            <person name="Koehler B.T."/>
            <person name="Bonasera R."/>
            <person name="Liu M."/>
            <person name="Kongari R."/>
        </authorList>
    </citation>
    <scope>NUCLEOTIDE SEQUENCE [LARGE SCALE GENOMIC DNA]</scope>
</reference>
<keyword evidence="1" id="KW-1160">Virus entry into host cell</keyword>
<feature type="domain" description="Bacteriophage tail tape measure C-terminal" evidence="3">
    <location>
        <begin position="650"/>
        <end position="719"/>
    </location>
</feature>
<evidence type="ECO:0000313" key="4">
    <source>
        <dbReference type="EMBL" id="AXH50960.1"/>
    </source>
</evidence>
<evidence type="ECO:0000256" key="1">
    <source>
        <dbReference type="HAMAP-Rule" id="MF_04138"/>
    </source>
</evidence>
<dbReference type="Pfam" id="PF09718">
    <property type="entry name" value="Tape_meas_lam_C"/>
    <property type="match status" value="1"/>
</dbReference>
<dbReference type="GO" id="GO:0098003">
    <property type="term" value="P:viral tail assembly"/>
    <property type="evidence" value="ECO:0007669"/>
    <property type="project" value="UniProtKB-UniRule"/>
</dbReference>
<gene>
    <name evidence="4" type="ORF">CPT_Scapp_031</name>
</gene>
<dbReference type="GO" id="GO:0098015">
    <property type="term" value="C:virus tail"/>
    <property type="evidence" value="ECO:0007669"/>
    <property type="project" value="UniProtKB-UniRule"/>
</dbReference>
<evidence type="ECO:0000259" key="3">
    <source>
        <dbReference type="Pfam" id="PF09718"/>
    </source>
</evidence>
<dbReference type="EMBL" id="MH553517">
    <property type="protein sequence ID" value="AXH50960.1"/>
    <property type="molecule type" value="Genomic_DNA"/>
</dbReference>
<protein>
    <recommendedName>
        <fullName evidence="1">Tape measure protein</fullName>
        <shortName evidence="1">TMP</shortName>
    </recommendedName>
</protein>
<dbReference type="Proteomes" id="UP000260583">
    <property type="component" value="Segment"/>
</dbReference>
<proteinExistence type="inferred from homology"/>
<dbReference type="InterPro" id="IPR006431">
    <property type="entry name" value="Phage_tape_meas_C"/>
</dbReference>
<name>A0A345L6Q8_9CAUD</name>
<evidence type="ECO:0000259" key="2">
    <source>
        <dbReference type="Pfam" id="PF06791"/>
    </source>
</evidence>
<dbReference type="HAMAP" id="MF_04138">
    <property type="entry name" value="TMP_LAMBDA"/>
    <property type="match status" value="1"/>
</dbReference>
<feature type="chain" id="PRO_5027181333" description="Tape measure protein" evidence="1">
    <location>
        <begin position="1"/>
        <end position="864"/>
    </location>
</feature>
<comment type="subcellular location">
    <subcellularLocation>
        <location evidence="1">Virion</location>
    </subcellularLocation>
</comment>
<dbReference type="InterPro" id="IPR009628">
    <property type="entry name" value="Phage_tape_measure_N"/>
</dbReference>
<dbReference type="GO" id="GO:0046718">
    <property type="term" value="P:symbiont entry into host cell"/>
    <property type="evidence" value="ECO:0007669"/>
    <property type="project" value="UniProtKB-KW"/>
</dbReference>
<keyword evidence="1" id="KW-0946">Virion</keyword>
<organism evidence="4 5">
    <name type="scientific">Serratia phage Scapp</name>
    <dbReference type="NCBI Taxonomy" id="2282409"/>
    <lineage>
        <taxon>Viruses</taxon>
        <taxon>Duplodnaviria</taxon>
        <taxon>Heunggongvirae</taxon>
        <taxon>Uroviricota</taxon>
        <taxon>Caudoviricetes</taxon>
        <taxon>Scappvirus</taxon>
        <taxon>Scappvirus scapp</taxon>
    </lineage>
</organism>
<keyword evidence="1" id="KW-1245">Viral tail assembly</keyword>
<comment type="similarity">
    <text evidence="1">Belongs to the Lambdavirus tape measure protein family.</text>
</comment>
<keyword evidence="1" id="KW-1227">Viral tail protein</keyword>
<dbReference type="InterPro" id="IPR043680">
    <property type="entry name" value="GpH_LAMBDA"/>
</dbReference>
<keyword evidence="1" id="KW-1162">Viral penetration into host cytoplasm</keyword>
<accession>A0A345L6Q8</accession>